<keyword evidence="2" id="KW-1185">Reference proteome</keyword>
<dbReference type="EMBL" id="FN668688">
    <property type="protein sequence ID" value="CBK24612.2"/>
    <property type="molecule type" value="Genomic_DNA"/>
</dbReference>
<dbReference type="InParanoid" id="D8M973"/>
<organism evidence="1">
    <name type="scientific">Blastocystis hominis</name>
    <dbReference type="NCBI Taxonomy" id="12968"/>
    <lineage>
        <taxon>Eukaryota</taxon>
        <taxon>Sar</taxon>
        <taxon>Stramenopiles</taxon>
        <taxon>Bigyra</taxon>
        <taxon>Opalozoa</taxon>
        <taxon>Opalinata</taxon>
        <taxon>Blastocystidae</taxon>
        <taxon>Blastocystis</taxon>
    </lineage>
</organism>
<dbReference type="Proteomes" id="UP000008312">
    <property type="component" value="Unassembled WGS sequence"/>
</dbReference>
<dbReference type="RefSeq" id="XP_012898660.1">
    <property type="nucleotide sequence ID" value="XM_013043206.1"/>
</dbReference>
<accession>D8M973</accession>
<sequence length="309" mass="35913">MMKNLRILVAPNQPSSRFFDVAFIKSLRSNYLFSQLPFFHLVETSICRITLLNTQLAQSASYQKTIDTFLQDVDRHIMDIRQASMNDPDVRRQLLRLEQISQLFHGIGPRVQILDQNVKKYMKLAELRRVTMLDAIDTITTVDQSTYCLPDDTQVAAILENLHDSYLNMKLIGIRADVINVLLAAQICLWNLISVGWELHEMRLRKVHKEMSWANSTGKEMTITSKEDYLSSTYDKALQIDQLFTESLLKFLQNTRKDLFGTAMTDVDVETRQVYTKIMNLWKEKSEEEELEKEFQDLTKQTGYKGISI</sequence>
<dbReference type="AlphaFoldDB" id="D8M973"/>
<dbReference type="OrthoDB" id="204120at2759"/>
<evidence type="ECO:0000313" key="1">
    <source>
        <dbReference type="EMBL" id="CBK24612.2"/>
    </source>
</evidence>
<name>D8M973_BLAHO</name>
<protein>
    <submittedName>
        <fullName evidence="1">Uncharacterized protein</fullName>
    </submittedName>
</protein>
<proteinExistence type="predicted"/>
<dbReference type="GeneID" id="24921362"/>
<reference evidence="1" key="1">
    <citation type="submission" date="2010-02" db="EMBL/GenBank/DDBJ databases">
        <title>Sequencing and annotation of the Blastocystis hominis genome.</title>
        <authorList>
            <person name="Wincker P."/>
        </authorList>
    </citation>
    <scope>NUCLEOTIDE SEQUENCE</scope>
    <source>
        <strain evidence="1">Singapore isolate B</strain>
    </source>
</reference>
<gene>
    <name evidence="1" type="ORF">GSBLH_T00004329001</name>
</gene>
<evidence type="ECO:0000313" key="2">
    <source>
        <dbReference type="Proteomes" id="UP000008312"/>
    </source>
</evidence>